<keyword evidence="5" id="KW-0029">Amino-acid transport</keyword>
<dbReference type="GO" id="GO:0005524">
    <property type="term" value="F:ATP binding"/>
    <property type="evidence" value="ECO:0007669"/>
    <property type="project" value="UniProtKB-KW"/>
</dbReference>
<dbReference type="PANTHER" id="PTHR43820">
    <property type="entry name" value="HIGH-AFFINITY BRANCHED-CHAIN AMINO ACID TRANSPORT ATP-BINDING PROTEIN LIVF"/>
    <property type="match status" value="1"/>
</dbReference>
<dbReference type="InterPro" id="IPR027417">
    <property type="entry name" value="P-loop_NTPase"/>
</dbReference>
<evidence type="ECO:0000256" key="3">
    <source>
        <dbReference type="ARBA" id="ARBA00022741"/>
    </source>
</evidence>
<evidence type="ECO:0000256" key="5">
    <source>
        <dbReference type="ARBA" id="ARBA00022970"/>
    </source>
</evidence>
<dbReference type="Proteomes" id="UP000199411">
    <property type="component" value="Unassembled WGS sequence"/>
</dbReference>
<dbReference type="OrthoDB" id="9805130at2"/>
<sequence>MSCVLEVKNLNAGYGEIQILWDVSIKTCSGLCAIIGSNGAGKTTLLRAITGIIPTMSGSIIFDGKDITKLPAHIRAQMGVIMVPEGRLLFGEMSVLENLQMGAYLKRAKDKYKQNLDFVFSLFPKLSERINQKAQSLSGGEQQMVAIARGLMADPKILIFDEPSLGLSPKLTIEVFSIIKNLKEKGIAMLLVEQNVHLSLSIADNAYVLSEGKVVLSGSGGDLLENPQVKEAFLGL</sequence>
<dbReference type="RefSeq" id="WP_092129027.1">
    <property type="nucleotide sequence ID" value="NZ_FMYU01000008.1"/>
</dbReference>
<dbReference type="PANTHER" id="PTHR43820:SF4">
    <property type="entry name" value="HIGH-AFFINITY BRANCHED-CHAIN AMINO ACID TRANSPORT ATP-BINDING PROTEIN LIVF"/>
    <property type="match status" value="1"/>
</dbReference>
<evidence type="ECO:0000256" key="1">
    <source>
        <dbReference type="ARBA" id="ARBA00005417"/>
    </source>
</evidence>
<dbReference type="InterPro" id="IPR003593">
    <property type="entry name" value="AAA+_ATPase"/>
</dbReference>
<dbReference type="InterPro" id="IPR017871">
    <property type="entry name" value="ABC_transporter-like_CS"/>
</dbReference>
<gene>
    <name evidence="7" type="ORF">SAMN05660835_01290</name>
</gene>
<dbReference type="AlphaFoldDB" id="A0A1G6P0B3"/>
<dbReference type="Pfam" id="PF00005">
    <property type="entry name" value="ABC_tran"/>
    <property type="match status" value="1"/>
</dbReference>
<evidence type="ECO:0000313" key="7">
    <source>
        <dbReference type="EMBL" id="SDC73633.1"/>
    </source>
</evidence>
<dbReference type="CDD" id="cd03224">
    <property type="entry name" value="ABC_TM1139_LivF_branched"/>
    <property type="match status" value="1"/>
</dbReference>
<keyword evidence="8" id="KW-1185">Reference proteome</keyword>
<keyword evidence="4 7" id="KW-0067">ATP-binding</keyword>
<evidence type="ECO:0000259" key="6">
    <source>
        <dbReference type="PROSITE" id="PS50893"/>
    </source>
</evidence>
<dbReference type="SMART" id="SM00382">
    <property type="entry name" value="AAA"/>
    <property type="match status" value="1"/>
</dbReference>
<evidence type="ECO:0000256" key="4">
    <source>
        <dbReference type="ARBA" id="ARBA00022840"/>
    </source>
</evidence>
<accession>A0A1G6P0B3</accession>
<evidence type="ECO:0000256" key="2">
    <source>
        <dbReference type="ARBA" id="ARBA00022448"/>
    </source>
</evidence>
<dbReference type="GO" id="GO:0015658">
    <property type="term" value="F:branched-chain amino acid transmembrane transporter activity"/>
    <property type="evidence" value="ECO:0007669"/>
    <property type="project" value="TreeGrafter"/>
</dbReference>
<comment type="similarity">
    <text evidence="1">Belongs to the ABC transporter superfamily.</text>
</comment>
<reference evidence="8" key="1">
    <citation type="submission" date="2016-10" db="EMBL/GenBank/DDBJ databases">
        <authorList>
            <person name="Varghese N."/>
            <person name="Submissions S."/>
        </authorList>
    </citation>
    <scope>NUCLEOTIDE SEQUENCE [LARGE SCALE GENOMIC DNA]</scope>
    <source>
        <strain evidence="8">DSM 8415</strain>
    </source>
</reference>
<proteinExistence type="inferred from homology"/>
<dbReference type="EMBL" id="FMYU01000008">
    <property type="protein sequence ID" value="SDC73633.1"/>
    <property type="molecule type" value="Genomic_DNA"/>
</dbReference>
<dbReference type="InterPro" id="IPR052156">
    <property type="entry name" value="BCAA_Transport_ATP-bd_LivF"/>
</dbReference>
<organism evidence="7 8">
    <name type="scientific">Desulfurella multipotens</name>
    <dbReference type="NCBI Taxonomy" id="79269"/>
    <lineage>
        <taxon>Bacteria</taxon>
        <taxon>Pseudomonadati</taxon>
        <taxon>Campylobacterota</taxon>
        <taxon>Desulfurellia</taxon>
        <taxon>Desulfurellales</taxon>
        <taxon>Desulfurellaceae</taxon>
        <taxon>Desulfurella</taxon>
    </lineage>
</organism>
<keyword evidence="3" id="KW-0547">Nucleotide-binding</keyword>
<dbReference type="PROSITE" id="PS50893">
    <property type="entry name" value="ABC_TRANSPORTER_2"/>
    <property type="match status" value="1"/>
</dbReference>
<feature type="domain" description="ABC transporter" evidence="6">
    <location>
        <begin position="5"/>
        <end position="236"/>
    </location>
</feature>
<dbReference type="GO" id="GO:0015807">
    <property type="term" value="P:L-amino acid transport"/>
    <property type="evidence" value="ECO:0007669"/>
    <property type="project" value="TreeGrafter"/>
</dbReference>
<dbReference type="PROSITE" id="PS00211">
    <property type="entry name" value="ABC_TRANSPORTER_1"/>
    <property type="match status" value="1"/>
</dbReference>
<dbReference type="Gene3D" id="3.40.50.300">
    <property type="entry name" value="P-loop containing nucleotide triphosphate hydrolases"/>
    <property type="match status" value="1"/>
</dbReference>
<dbReference type="SUPFAM" id="SSF52540">
    <property type="entry name" value="P-loop containing nucleoside triphosphate hydrolases"/>
    <property type="match status" value="1"/>
</dbReference>
<dbReference type="GO" id="GO:0016887">
    <property type="term" value="F:ATP hydrolysis activity"/>
    <property type="evidence" value="ECO:0007669"/>
    <property type="project" value="InterPro"/>
</dbReference>
<dbReference type="InterPro" id="IPR003439">
    <property type="entry name" value="ABC_transporter-like_ATP-bd"/>
</dbReference>
<keyword evidence="2" id="KW-0813">Transport</keyword>
<protein>
    <submittedName>
        <fullName evidence="7">Amino acid/amide ABC transporter ATP-binding protein 2, HAAT family (TC 3.A.1.4.-)</fullName>
    </submittedName>
</protein>
<name>A0A1G6P0B3_9BACT</name>
<evidence type="ECO:0000313" key="8">
    <source>
        <dbReference type="Proteomes" id="UP000199411"/>
    </source>
</evidence>